<evidence type="ECO:0000313" key="4">
    <source>
        <dbReference type="EMBL" id="MBK7677520.1"/>
    </source>
</evidence>
<organism evidence="4 5">
    <name type="scientific">Candidatus Accumulibacter proximus</name>
    <dbReference type="NCBI Taxonomy" id="2954385"/>
    <lineage>
        <taxon>Bacteria</taxon>
        <taxon>Pseudomonadati</taxon>
        <taxon>Pseudomonadota</taxon>
        <taxon>Betaproteobacteria</taxon>
        <taxon>Candidatus Accumulibacter</taxon>
    </lineage>
</organism>
<dbReference type="Pfam" id="PF00005">
    <property type="entry name" value="ABC_tran"/>
    <property type="match status" value="1"/>
</dbReference>
<dbReference type="SUPFAM" id="SSF52540">
    <property type="entry name" value="P-loop containing nucleoside triphosphate hydrolases"/>
    <property type="match status" value="1"/>
</dbReference>
<feature type="transmembrane region" description="Helical" evidence="2">
    <location>
        <begin position="104"/>
        <end position="124"/>
    </location>
</feature>
<dbReference type="EMBL" id="JADJMH010000037">
    <property type="protein sequence ID" value="MBK7677520.1"/>
    <property type="molecule type" value="Genomic_DNA"/>
</dbReference>
<keyword evidence="2" id="KW-0812">Transmembrane</keyword>
<dbReference type="PANTHER" id="PTHR24220:SF86">
    <property type="entry name" value="ABC TRANSPORTER ABCH.1"/>
    <property type="match status" value="1"/>
</dbReference>
<keyword evidence="4" id="KW-0067">ATP-binding</keyword>
<keyword evidence="2" id="KW-1133">Transmembrane helix</keyword>
<evidence type="ECO:0000256" key="1">
    <source>
        <dbReference type="SAM" id="MobiDB-lite"/>
    </source>
</evidence>
<keyword evidence="2" id="KW-0472">Membrane</keyword>
<comment type="caution">
    <text evidence="4">The sequence shown here is derived from an EMBL/GenBank/DDBJ whole genome shotgun (WGS) entry which is preliminary data.</text>
</comment>
<proteinExistence type="predicted"/>
<feature type="compositionally biased region" description="Low complexity" evidence="1">
    <location>
        <begin position="297"/>
        <end position="306"/>
    </location>
</feature>
<dbReference type="GO" id="GO:0022857">
    <property type="term" value="F:transmembrane transporter activity"/>
    <property type="evidence" value="ECO:0007669"/>
    <property type="project" value="TreeGrafter"/>
</dbReference>
<dbReference type="PANTHER" id="PTHR24220">
    <property type="entry name" value="IMPORT ATP-BINDING PROTEIN"/>
    <property type="match status" value="1"/>
</dbReference>
<evidence type="ECO:0000313" key="5">
    <source>
        <dbReference type="Proteomes" id="UP000697998"/>
    </source>
</evidence>
<dbReference type="InterPro" id="IPR003439">
    <property type="entry name" value="ABC_transporter-like_ATP-bd"/>
</dbReference>
<name>A0A935Q5H9_9PROT</name>
<dbReference type="InterPro" id="IPR027417">
    <property type="entry name" value="P-loop_NTPase"/>
</dbReference>
<sequence>MLADLRLAHCRTTAIEYLSGGEQQRVAIARASINNPHVIIADEPTANLDTALAMEFMAILEQPSAASRTVILTSHDPLVVGRRWCIGWSTCAMCAVGTLQVNAFGFPALLAQTVVFFLASGWLVINHVDTRACDCRLLRTKYVLLLQLLPFLLVAALLQWRYFAELRADVITSCCGNLFFDAAQGRAADAVAGAALRYHRRPRRLSRCALVGDRSCRHHGGNALLPLALCLTNIRTTTARSASSKQSTHVVGTGCTCHCSSAPPPGSASVPCNPSPAFRACKAWCRLLAGDWPASPRPCSSSSLPSCRRRSSTRR</sequence>
<feature type="domain" description="ABC transporter" evidence="3">
    <location>
        <begin position="2"/>
        <end position="46"/>
    </location>
</feature>
<feature type="transmembrane region" description="Helical" evidence="2">
    <location>
        <begin position="144"/>
        <end position="163"/>
    </location>
</feature>
<dbReference type="GO" id="GO:0005886">
    <property type="term" value="C:plasma membrane"/>
    <property type="evidence" value="ECO:0007669"/>
    <property type="project" value="TreeGrafter"/>
</dbReference>
<dbReference type="GO" id="GO:0016887">
    <property type="term" value="F:ATP hydrolysis activity"/>
    <property type="evidence" value="ECO:0007669"/>
    <property type="project" value="InterPro"/>
</dbReference>
<dbReference type="Proteomes" id="UP000697998">
    <property type="component" value="Unassembled WGS sequence"/>
</dbReference>
<evidence type="ECO:0000259" key="3">
    <source>
        <dbReference type="Pfam" id="PF00005"/>
    </source>
</evidence>
<protein>
    <submittedName>
        <fullName evidence="4">ATP-binding cassette domain-containing protein</fullName>
    </submittedName>
</protein>
<accession>A0A935Q5H9</accession>
<dbReference type="AlphaFoldDB" id="A0A935Q5H9"/>
<feature type="region of interest" description="Disordered" evidence="1">
    <location>
        <begin position="294"/>
        <end position="315"/>
    </location>
</feature>
<dbReference type="GO" id="GO:0005524">
    <property type="term" value="F:ATP binding"/>
    <property type="evidence" value="ECO:0007669"/>
    <property type="project" value="UniProtKB-KW"/>
</dbReference>
<gene>
    <name evidence="4" type="ORF">IPJ27_23785</name>
</gene>
<dbReference type="InterPro" id="IPR015854">
    <property type="entry name" value="ABC_transpr_LolD-like"/>
</dbReference>
<keyword evidence="4" id="KW-0547">Nucleotide-binding</keyword>
<reference evidence="4 5" key="1">
    <citation type="submission" date="2020-10" db="EMBL/GenBank/DDBJ databases">
        <title>Connecting structure to function with the recovery of over 1000 high-quality activated sludge metagenome-assembled genomes encoding full-length rRNA genes using long-read sequencing.</title>
        <authorList>
            <person name="Singleton C.M."/>
            <person name="Petriglieri F."/>
            <person name="Kristensen J.M."/>
            <person name="Kirkegaard R.H."/>
            <person name="Michaelsen T.Y."/>
            <person name="Andersen M.H."/>
            <person name="Karst S.M."/>
            <person name="Dueholm M.S."/>
            <person name="Nielsen P.H."/>
            <person name="Albertsen M."/>
        </authorList>
    </citation>
    <scope>NUCLEOTIDE SEQUENCE [LARGE SCALE GENOMIC DNA]</scope>
    <source>
        <strain evidence="4">EsbW_18-Q3-R4-48_BATAC.285</strain>
    </source>
</reference>
<dbReference type="Gene3D" id="3.40.50.300">
    <property type="entry name" value="P-loop containing nucleotide triphosphate hydrolases"/>
    <property type="match status" value="1"/>
</dbReference>
<evidence type="ECO:0000256" key="2">
    <source>
        <dbReference type="SAM" id="Phobius"/>
    </source>
</evidence>